<dbReference type="AlphaFoldDB" id="A0A2V4P3E7"/>
<gene>
    <name evidence="4" type="ORF">C7C46_19305</name>
</gene>
<organism evidence="4 5">
    <name type="scientific">Streptomyces tateyamensis</name>
    <dbReference type="NCBI Taxonomy" id="565073"/>
    <lineage>
        <taxon>Bacteria</taxon>
        <taxon>Bacillati</taxon>
        <taxon>Actinomycetota</taxon>
        <taxon>Actinomycetes</taxon>
        <taxon>Kitasatosporales</taxon>
        <taxon>Streptomycetaceae</taxon>
        <taxon>Streptomyces</taxon>
    </lineage>
</organism>
<keyword evidence="1" id="KW-0328">Glycosyltransferase</keyword>
<dbReference type="RefSeq" id="WP_110671113.1">
    <property type="nucleotide sequence ID" value="NZ_PYBW01000069.1"/>
</dbReference>
<dbReference type="Gene3D" id="3.40.50.2000">
    <property type="entry name" value="Glycogen Phosphorylase B"/>
    <property type="match status" value="2"/>
</dbReference>
<evidence type="ECO:0000256" key="1">
    <source>
        <dbReference type="ARBA" id="ARBA00022676"/>
    </source>
</evidence>
<dbReference type="GO" id="GO:0016757">
    <property type="term" value="F:glycosyltransferase activity"/>
    <property type="evidence" value="ECO:0007669"/>
    <property type="project" value="UniProtKB-KW"/>
</dbReference>
<dbReference type="Proteomes" id="UP000248039">
    <property type="component" value="Unassembled WGS sequence"/>
</dbReference>
<evidence type="ECO:0000256" key="2">
    <source>
        <dbReference type="ARBA" id="ARBA00022679"/>
    </source>
</evidence>
<reference evidence="4 5" key="1">
    <citation type="submission" date="2018-03" db="EMBL/GenBank/DDBJ databases">
        <title>Bioinformatic expansion and discovery of thiopeptide antibiotics.</title>
        <authorList>
            <person name="Schwalen C.J."/>
            <person name="Hudson G.A."/>
            <person name="Mitchell D.A."/>
        </authorList>
    </citation>
    <scope>NUCLEOTIDE SEQUENCE [LARGE SCALE GENOMIC DNA]</scope>
    <source>
        <strain evidence="4 5">ATCC 21389</strain>
    </source>
</reference>
<evidence type="ECO:0000313" key="4">
    <source>
        <dbReference type="EMBL" id="PYC77291.1"/>
    </source>
</evidence>
<keyword evidence="2 4" id="KW-0808">Transferase</keyword>
<dbReference type="PANTHER" id="PTHR46401:SF2">
    <property type="entry name" value="GLYCOSYLTRANSFERASE WBBK-RELATED"/>
    <property type="match status" value="1"/>
</dbReference>
<dbReference type="InterPro" id="IPR028098">
    <property type="entry name" value="Glyco_trans_4-like_N"/>
</dbReference>
<feature type="domain" description="Glycosyltransferase subfamily 4-like N-terminal" evidence="3">
    <location>
        <begin position="27"/>
        <end position="233"/>
    </location>
</feature>
<protein>
    <submittedName>
        <fullName evidence="4">Glycosyl transferase family 1</fullName>
    </submittedName>
</protein>
<name>A0A2V4P3E7_9ACTN</name>
<dbReference type="Pfam" id="PF13692">
    <property type="entry name" value="Glyco_trans_1_4"/>
    <property type="match status" value="1"/>
</dbReference>
<dbReference type="OrthoDB" id="8555507at2"/>
<dbReference type="GO" id="GO:0009103">
    <property type="term" value="P:lipopolysaccharide biosynthetic process"/>
    <property type="evidence" value="ECO:0007669"/>
    <property type="project" value="TreeGrafter"/>
</dbReference>
<proteinExistence type="predicted"/>
<sequence length="441" mass="47813">MTGQPPATAERPLRIALLSYRGDPFCGGQGVYVRHLSRELARLGHQVDVISAQPYPVLDEVAGPGSVRLVELPSLDLYRPEDPFRTPALAEYRSLVDLLEVATMWTGGFPEPLTFSLRARQYLARHRGRYDVVHDNQTLGYGLLGLERHGFPLVTTVHHPVTEDLRLELAAARTPLRRLSLRRWYSFTRMQRRVAARLEHIITVSGSSRDGIVAQLGAAPGNVAVVPIGADTRLWAPDARVPVVPGRIVTTSSADVPLKGLVHLVEALAKIRTEREAHLVVVCKKQGEGPVADAVKRFGLEPYIEFRTGLTDQQMVDLFRSAEVACVPSLYEGFSLPAAEAMASGTALVASTGGAIPEVAGPDGESCLAVPPGDAGALAQAIGRLLDDPELRSRLAAAGRERVLARFSWERAAAQTVERYRAAIATGAGQRARSGPGWRYL</sequence>
<dbReference type="SUPFAM" id="SSF53756">
    <property type="entry name" value="UDP-Glycosyltransferase/glycogen phosphorylase"/>
    <property type="match status" value="1"/>
</dbReference>
<keyword evidence="5" id="KW-1185">Reference proteome</keyword>
<evidence type="ECO:0000313" key="5">
    <source>
        <dbReference type="Proteomes" id="UP000248039"/>
    </source>
</evidence>
<comment type="caution">
    <text evidence="4">The sequence shown here is derived from an EMBL/GenBank/DDBJ whole genome shotgun (WGS) entry which is preliminary data.</text>
</comment>
<evidence type="ECO:0000259" key="3">
    <source>
        <dbReference type="Pfam" id="PF13439"/>
    </source>
</evidence>
<dbReference type="CDD" id="cd03801">
    <property type="entry name" value="GT4_PimA-like"/>
    <property type="match status" value="1"/>
</dbReference>
<dbReference type="EMBL" id="PYBW01000069">
    <property type="protein sequence ID" value="PYC77291.1"/>
    <property type="molecule type" value="Genomic_DNA"/>
</dbReference>
<dbReference type="Pfam" id="PF13439">
    <property type="entry name" value="Glyco_transf_4"/>
    <property type="match status" value="1"/>
</dbReference>
<dbReference type="PANTHER" id="PTHR46401">
    <property type="entry name" value="GLYCOSYLTRANSFERASE WBBK-RELATED"/>
    <property type="match status" value="1"/>
</dbReference>
<accession>A0A2V4P3E7</accession>